<evidence type="ECO:0000313" key="5">
    <source>
        <dbReference type="Proteomes" id="UP000332933"/>
    </source>
</evidence>
<dbReference type="OrthoDB" id="5353095at2759"/>
<feature type="compositionally biased region" description="Acidic residues" evidence="1">
    <location>
        <begin position="527"/>
        <end position="551"/>
    </location>
</feature>
<dbReference type="SUPFAM" id="SSF47954">
    <property type="entry name" value="Cyclin-like"/>
    <property type="match status" value="1"/>
</dbReference>
<dbReference type="EMBL" id="VJMH01000436">
    <property type="protein sequence ID" value="KAF0716268.1"/>
    <property type="molecule type" value="Genomic_DNA"/>
</dbReference>
<evidence type="ECO:0000259" key="2">
    <source>
        <dbReference type="Pfam" id="PF00134"/>
    </source>
</evidence>
<evidence type="ECO:0000256" key="1">
    <source>
        <dbReference type="SAM" id="MobiDB-lite"/>
    </source>
</evidence>
<dbReference type="InterPro" id="IPR036915">
    <property type="entry name" value="Cyclin-like_sf"/>
</dbReference>
<dbReference type="Pfam" id="PF00134">
    <property type="entry name" value="Cyclin_N"/>
    <property type="match status" value="1"/>
</dbReference>
<organism evidence="4 5">
    <name type="scientific">Aphanomyces stellatus</name>
    <dbReference type="NCBI Taxonomy" id="120398"/>
    <lineage>
        <taxon>Eukaryota</taxon>
        <taxon>Sar</taxon>
        <taxon>Stramenopiles</taxon>
        <taxon>Oomycota</taxon>
        <taxon>Saprolegniomycetes</taxon>
        <taxon>Saprolegniales</taxon>
        <taxon>Verrucalvaceae</taxon>
        <taxon>Aphanomyces</taxon>
    </lineage>
</organism>
<evidence type="ECO:0000313" key="3">
    <source>
        <dbReference type="EMBL" id="KAF0716268.1"/>
    </source>
</evidence>
<reference evidence="3" key="2">
    <citation type="submission" date="2019-06" db="EMBL/GenBank/DDBJ databases">
        <title>Genomics analysis of Aphanomyces spp. identifies a new class of oomycete effector associated with host adaptation.</title>
        <authorList>
            <person name="Gaulin E."/>
        </authorList>
    </citation>
    <scope>NUCLEOTIDE SEQUENCE</scope>
    <source>
        <strain evidence="3">CBS 578.67</strain>
    </source>
</reference>
<sequence>MIGQDIRHRNVRQDISSSKQQSMADPPCTPHAHDEEVSWNISTVPNGFAPANSLSPLNLTVHRTVHDTYKVITPINSPRKATAAPPPPTFEEPHIEGTYQKRPTLHLNLSVVKAAPSRPLVTSATGKVKKVTRDIAALDFLQNIPMSSEYSSLSDANYLASPLHDASGGDLANPMDTEDEHALAGRRLPGPECHVVRIPPLVRYRMTTKYPPASATVRLWEATCNEQGVLNGRIFLSCGKGYPVAVASVLQYNGNQTKARRTRHMSFRDAQEPYDWRGKSYFQLLHSTWSAACDKDRDSQDKHPTVPVYEPNFLDNPEYRQGRHKDVIRGDRKVGPIVSSILRFVKPNDLKEELNKQFRETHTWLQGTELSLSKIRNLKQEALLMCHRTHLDISSVALACVYFEKLVLANYVNKANRKLYMSVCLLLAVKFNEPRAMDDMLGVIKKLLVEIDQVHSIPARDVLAAEFKIYAQLSFALHVQLSEIQPHFARLLKVMESNPRKYLGEEIFTVYSMLIHEEITLPRDLGDLTDMDDEDERYDDDDDDDDDDDGTEVAMSDAEEEPKGSSLFPWNQVSFTQWWKERT</sequence>
<feature type="compositionally biased region" description="Basic and acidic residues" evidence="1">
    <location>
        <begin position="1"/>
        <end position="12"/>
    </location>
</feature>
<dbReference type="InterPro" id="IPR012388">
    <property type="entry name" value="CABLES1/2"/>
</dbReference>
<dbReference type="CDD" id="cd20556">
    <property type="entry name" value="CYCLIN_CABLES"/>
    <property type="match status" value="1"/>
</dbReference>
<accession>A0A485K8L3</accession>
<protein>
    <submittedName>
        <fullName evidence="4">Aste57867_2928 protein</fullName>
    </submittedName>
</protein>
<dbReference type="AlphaFoldDB" id="A0A485K8L3"/>
<dbReference type="Proteomes" id="UP000332933">
    <property type="component" value="Unassembled WGS sequence"/>
</dbReference>
<keyword evidence="5" id="KW-1185">Reference proteome</keyword>
<feature type="region of interest" description="Disordered" evidence="1">
    <location>
        <begin position="525"/>
        <end position="569"/>
    </location>
</feature>
<feature type="domain" description="Cyclin N-terminal" evidence="2">
    <location>
        <begin position="356"/>
        <end position="477"/>
    </location>
</feature>
<evidence type="ECO:0000313" key="4">
    <source>
        <dbReference type="EMBL" id="VFT80111.1"/>
    </source>
</evidence>
<reference evidence="4 5" key="1">
    <citation type="submission" date="2019-03" db="EMBL/GenBank/DDBJ databases">
        <authorList>
            <person name="Gaulin E."/>
            <person name="Dumas B."/>
        </authorList>
    </citation>
    <scope>NUCLEOTIDE SEQUENCE [LARGE SCALE GENOMIC DNA]</scope>
    <source>
        <strain evidence="4">CBS 568.67</strain>
    </source>
</reference>
<feature type="compositionally biased region" description="Polar residues" evidence="1">
    <location>
        <begin position="13"/>
        <end position="23"/>
    </location>
</feature>
<dbReference type="Gene3D" id="1.10.472.10">
    <property type="entry name" value="Cyclin-like"/>
    <property type="match status" value="1"/>
</dbReference>
<name>A0A485K8L3_9STRA</name>
<dbReference type="PANTHER" id="PTHR22896:SF0">
    <property type="entry name" value="CYCLIN N-TERMINAL DOMAIN-CONTAINING PROTEIN"/>
    <property type="match status" value="1"/>
</dbReference>
<dbReference type="InterPro" id="IPR006671">
    <property type="entry name" value="Cyclin_N"/>
</dbReference>
<feature type="region of interest" description="Disordered" evidence="1">
    <location>
        <begin position="1"/>
        <end position="33"/>
    </location>
</feature>
<proteinExistence type="predicted"/>
<dbReference type="GO" id="GO:0051726">
    <property type="term" value="P:regulation of cell cycle"/>
    <property type="evidence" value="ECO:0007669"/>
    <property type="project" value="InterPro"/>
</dbReference>
<dbReference type="PANTHER" id="PTHR22896">
    <property type="entry name" value="CDK5 AND ABL1 ENZYME SUBSTRATE 1"/>
    <property type="match status" value="1"/>
</dbReference>
<dbReference type="EMBL" id="CAADRA010000436">
    <property type="protein sequence ID" value="VFT80111.1"/>
    <property type="molecule type" value="Genomic_DNA"/>
</dbReference>
<gene>
    <name evidence="4" type="primary">Aste57867_2928</name>
    <name evidence="3" type="ORF">As57867_002920</name>
    <name evidence="4" type="ORF">ASTE57867_2928</name>
</gene>